<dbReference type="GO" id="GO:0005634">
    <property type="term" value="C:nucleus"/>
    <property type="evidence" value="ECO:0007669"/>
    <property type="project" value="TreeGrafter"/>
</dbReference>
<evidence type="ECO:0000259" key="9">
    <source>
        <dbReference type="PROSITE" id="PS50011"/>
    </source>
</evidence>
<dbReference type="Proteomes" id="UP000516437">
    <property type="component" value="Chromosome 4"/>
</dbReference>
<dbReference type="GO" id="GO:0005524">
    <property type="term" value="F:ATP binding"/>
    <property type="evidence" value="ECO:0007669"/>
    <property type="project" value="UniProtKB-UniRule"/>
</dbReference>
<evidence type="ECO:0000256" key="7">
    <source>
        <dbReference type="PROSITE-ProRule" id="PRU10141"/>
    </source>
</evidence>
<evidence type="ECO:0000256" key="5">
    <source>
        <dbReference type="ARBA" id="ARBA00022777"/>
    </source>
</evidence>
<feature type="region of interest" description="Disordered" evidence="8">
    <location>
        <begin position="467"/>
        <end position="545"/>
    </location>
</feature>
<dbReference type="FunFam" id="3.30.200.20:FF:000021">
    <property type="entry name" value="probable serine/threonine-protein kinase At1g54610"/>
    <property type="match status" value="1"/>
</dbReference>
<dbReference type="PROSITE" id="PS00108">
    <property type="entry name" value="PROTEIN_KINASE_ST"/>
    <property type="match status" value="1"/>
</dbReference>
<keyword evidence="2" id="KW-0723">Serine/threonine-protein kinase</keyword>
<dbReference type="Pfam" id="PF00069">
    <property type="entry name" value="Pkinase"/>
    <property type="match status" value="1"/>
</dbReference>
<organism evidence="10 11">
    <name type="scientific">Morella rubra</name>
    <name type="common">Chinese bayberry</name>
    <dbReference type="NCBI Taxonomy" id="262757"/>
    <lineage>
        <taxon>Eukaryota</taxon>
        <taxon>Viridiplantae</taxon>
        <taxon>Streptophyta</taxon>
        <taxon>Embryophyta</taxon>
        <taxon>Tracheophyta</taxon>
        <taxon>Spermatophyta</taxon>
        <taxon>Magnoliopsida</taxon>
        <taxon>eudicotyledons</taxon>
        <taxon>Gunneridae</taxon>
        <taxon>Pentapetalae</taxon>
        <taxon>rosids</taxon>
        <taxon>fabids</taxon>
        <taxon>Fagales</taxon>
        <taxon>Myricaceae</taxon>
        <taxon>Morella</taxon>
    </lineage>
</organism>
<dbReference type="OrthoDB" id="28397at2759"/>
<keyword evidence="11" id="KW-1185">Reference proteome</keyword>
<dbReference type="GO" id="GO:0032968">
    <property type="term" value="P:positive regulation of transcription elongation by RNA polymerase II"/>
    <property type="evidence" value="ECO:0007669"/>
    <property type="project" value="TreeGrafter"/>
</dbReference>
<dbReference type="EMBL" id="RXIC02000022">
    <property type="protein sequence ID" value="KAB1217510.1"/>
    <property type="molecule type" value="Genomic_DNA"/>
</dbReference>
<evidence type="ECO:0000256" key="2">
    <source>
        <dbReference type="ARBA" id="ARBA00022527"/>
    </source>
</evidence>
<dbReference type="PROSITE" id="PS00107">
    <property type="entry name" value="PROTEIN_KINASE_ATP"/>
    <property type="match status" value="1"/>
</dbReference>
<dbReference type="InterPro" id="IPR050108">
    <property type="entry name" value="CDK"/>
</dbReference>
<evidence type="ECO:0000256" key="6">
    <source>
        <dbReference type="ARBA" id="ARBA00022840"/>
    </source>
</evidence>
<keyword evidence="3" id="KW-0808">Transferase</keyword>
<dbReference type="CDD" id="cd07840">
    <property type="entry name" value="STKc_CDK9_like"/>
    <property type="match status" value="1"/>
</dbReference>
<feature type="compositionally biased region" description="Basic and acidic residues" evidence="8">
    <location>
        <begin position="40"/>
        <end position="71"/>
    </location>
</feature>
<name>A0A6A1W3X1_9ROSI</name>
<feature type="compositionally biased region" description="Basic and acidic residues" evidence="8">
    <location>
        <begin position="10"/>
        <end position="20"/>
    </location>
</feature>
<keyword evidence="6 7" id="KW-0067">ATP-binding</keyword>
<dbReference type="SUPFAM" id="SSF56112">
    <property type="entry name" value="Protein kinase-like (PK-like)"/>
    <property type="match status" value="1"/>
</dbReference>
<dbReference type="PANTHER" id="PTHR24056">
    <property type="entry name" value="CELL DIVISION PROTEIN KINASE"/>
    <property type="match status" value="1"/>
</dbReference>
<dbReference type="InterPro" id="IPR011009">
    <property type="entry name" value="Kinase-like_dom_sf"/>
</dbReference>
<dbReference type="InterPro" id="IPR017441">
    <property type="entry name" value="Protein_kinase_ATP_BS"/>
</dbReference>
<sequence>MGCVFSTPATDDRRNPDGDHHRRRWSTEEPPVTDGVNAVRPKEAAEKGRQINTRYTDDFQAADRRKPRLDPYPKNQQGWPTWLVEFAGDAIKDWTPRRASTFEKLSKIGQGTYSNVYKAKDLSTGKIVALKKVRFDNLEPESVKFMAREILILRRLDHPNVIKLEGLVTSRMSCSLYLVFEYMEHDLAGLAACKGVKFSEPQVKCYMKQLLSGLEHCHSQGVLHRDIKGSNLLLDNEGVLKIADFGLANFYDPGQKQPMTSRVVTLWYRPPELLLGATCYGVGVDLWSAGCILAELLAGKPIMPGRTEVEQLHKIFKLCGSPSEEYWRKYRLPNATLFKPQQPYKRCLAETFKDFPPPSLPLIESLLSIDPDERGTATAALSSEFFTSEPYACEPSSLPKYPPSKEIDVKLRDEEARRQRGASVKANAVDGARRVRARDHTGRAVPAPEANAEIQANLDKWRFVTQGNGKSKSEKFPPPHQDGAVGHPLETSHKGPVSFGATDVSFGSSTFNTKSTGSVKSVGTTGGPSRRKTNKEGPSRASSHKFIRAFKPSSIGLSMDQLFKSK</sequence>
<evidence type="ECO:0000313" key="11">
    <source>
        <dbReference type="Proteomes" id="UP000516437"/>
    </source>
</evidence>
<proteinExistence type="inferred from homology"/>
<evidence type="ECO:0000256" key="8">
    <source>
        <dbReference type="SAM" id="MobiDB-lite"/>
    </source>
</evidence>
<feature type="domain" description="Protein kinase" evidence="9">
    <location>
        <begin position="102"/>
        <end position="386"/>
    </location>
</feature>
<feature type="region of interest" description="Disordered" evidence="8">
    <location>
        <begin position="415"/>
        <end position="453"/>
    </location>
</feature>
<keyword evidence="5" id="KW-0418">Kinase</keyword>
<dbReference type="GO" id="GO:0008353">
    <property type="term" value="F:RNA polymerase II CTD heptapeptide repeat kinase activity"/>
    <property type="evidence" value="ECO:0007669"/>
    <property type="project" value="TreeGrafter"/>
</dbReference>
<protein>
    <recommendedName>
        <fullName evidence="9">Protein kinase domain-containing protein</fullName>
    </recommendedName>
</protein>
<gene>
    <name evidence="10" type="ORF">CJ030_MR4G028391</name>
</gene>
<dbReference type="Gene3D" id="1.10.510.10">
    <property type="entry name" value="Transferase(Phosphotransferase) domain 1"/>
    <property type="match status" value="1"/>
</dbReference>
<feature type="region of interest" description="Disordered" evidence="8">
    <location>
        <begin position="1"/>
        <end position="74"/>
    </location>
</feature>
<feature type="binding site" evidence="7">
    <location>
        <position position="131"/>
    </location>
    <ligand>
        <name>ATP</name>
        <dbReference type="ChEBI" id="CHEBI:30616"/>
    </ligand>
</feature>
<dbReference type="PANTHER" id="PTHR24056:SF358">
    <property type="entry name" value="PROTEIN KINASE DOMAIN-CONTAINING PROTEIN"/>
    <property type="match status" value="1"/>
</dbReference>
<evidence type="ECO:0000256" key="1">
    <source>
        <dbReference type="ARBA" id="ARBA00006485"/>
    </source>
</evidence>
<feature type="compositionally biased region" description="Low complexity" evidence="8">
    <location>
        <begin position="513"/>
        <end position="523"/>
    </location>
</feature>
<dbReference type="InterPro" id="IPR000719">
    <property type="entry name" value="Prot_kinase_dom"/>
</dbReference>
<comment type="similarity">
    <text evidence="1">Belongs to the protein kinase superfamily. CMGC Ser/Thr protein kinase family. CDC2/CDKX subfamily.</text>
</comment>
<keyword evidence="4 7" id="KW-0547">Nucleotide-binding</keyword>
<evidence type="ECO:0000313" key="10">
    <source>
        <dbReference type="EMBL" id="KAB1217510.1"/>
    </source>
</evidence>
<comment type="caution">
    <text evidence="10">The sequence shown here is derived from an EMBL/GenBank/DDBJ whole genome shotgun (WGS) entry which is preliminary data.</text>
</comment>
<dbReference type="Gene3D" id="3.30.200.20">
    <property type="entry name" value="Phosphorylase Kinase, domain 1"/>
    <property type="match status" value="1"/>
</dbReference>
<dbReference type="GO" id="GO:0000307">
    <property type="term" value="C:cyclin-dependent protein kinase holoenzyme complex"/>
    <property type="evidence" value="ECO:0007669"/>
    <property type="project" value="TreeGrafter"/>
</dbReference>
<dbReference type="FunFam" id="1.10.510.10:FF:000043">
    <property type="entry name" value="probable serine/threonine-protein kinase At1g54610"/>
    <property type="match status" value="1"/>
</dbReference>
<dbReference type="InterPro" id="IPR008271">
    <property type="entry name" value="Ser/Thr_kinase_AS"/>
</dbReference>
<accession>A0A6A1W3X1</accession>
<dbReference type="SMART" id="SM00220">
    <property type="entry name" value="S_TKc"/>
    <property type="match status" value="1"/>
</dbReference>
<evidence type="ECO:0000256" key="4">
    <source>
        <dbReference type="ARBA" id="ARBA00022741"/>
    </source>
</evidence>
<dbReference type="PROSITE" id="PS50011">
    <property type="entry name" value="PROTEIN_KINASE_DOM"/>
    <property type="match status" value="1"/>
</dbReference>
<dbReference type="AlphaFoldDB" id="A0A6A1W3X1"/>
<reference evidence="10 11" key="1">
    <citation type="journal article" date="2019" name="Plant Biotechnol. J.">
        <title>The red bayberry genome and genetic basis of sex determination.</title>
        <authorList>
            <person name="Jia H.M."/>
            <person name="Jia H.J."/>
            <person name="Cai Q.L."/>
            <person name="Wang Y."/>
            <person name="Zhao H.B."/>
            <person name="Yang W.F."/>
            <person name="Wang G.Y."/>
            <person name="Li Y.H."/>
            <person name="Zhan D.L."/>
            <person name="Shen Y.T."/>
            <person name="Niu Q.F."/>
            <person name="Chang L."/>
            <person name="Qiu J."/>
            <person name="Zhao L."/>
            <person name="Xie H.B."/>
            <person name="Fu W.Y."/>
            <person name="Jin J."/>
            <person name="Li X.W."/>
            <person name="Jiao Y."/>
            <person name="Zhou C.C."/>
            <person name="Tu T."/>
            <person name="Chai C.Y."/>
            <person name="Gao J.L."/>
            <person name="Fan L.J."/>
            <person name="van de Weg E."/>
            <person name="Wang J.Y."/>
            <person name="Gao Z.S."/>
        </authorList>
    </citation>
    <scope>NUCLEOTIDE SEQUENCE [LARGE SCALE GENOMIC DNA]</scope>
    <source>
        <tissue evidence="10">Leaves</tissue>
    </source>
</reference>
<evidence type="ECO:0000256" key="3">
    <source>
        <dbReference type="ARBA" id="ARBA00022679"/>
    </source>
</evidence>